<dbReference type="SMART" id="SM00823">
    <property type="entry name" value="PKS_PP"/>
    <property type="match status" value="3"/>
</dbReference>
<dbReference type="FunFam" id="3.40.50.12780:FF:000014">
    <property type="entry name" value="Nonribosomal peptide synthetase 1"/>
    <property type="match status" value="3"/>
</dbReference>
<dbReference type="PROSITE" id="PS50075">
    <property type="entry name" value="CARRIER"/>
    <property type="match status" value="4"/>
</dbReference>
<dbReference type="FunFam" id="3.30.300.30:FF:000015">
    <property type="entry name" value="Nonribosomal peptide synthase SidD"/>
    <property type="match status" value="3"/>
</dbReference>
<dbReference type="CDD" id="cd19542">
    <property type="entry name" value="CT_NRPS-like"/>
    <property type="match status" value="3"/>
</dbReference>
<accession>A0A9W9HNQ8</accession>
<keyword evidence="2" id="KW-0597">Phosphoprotein</keyword>
<feature type="domain" description="Carrier" evidence="7">
    <location>
        <begin position="5322"/>
        <end position="5398"/>
    </location>
</feature>
<proteinExistence type="inferred from homology"/>
<dbReference type="SUPFAM" id="SSF52777">
    <property type="entry name" value="CoA-dependent acyltransferases"/>
    <property type="match status" value="14"/>
</dbReference>
<dbReference type="InterPro" id="IPR045851">
    <property type="entry name" value="AMP-bd_C_sf"/>
</dbReference>
<dbReference type="InterPro" id="IPR023213">
    <property type="entry name" value="CAT-like_dom_sf"/>
</dbReference>
<dbReference type="FunFam" id="3.30.559.10:FF:000037">
    <property type="entry name" value="Nonribosomal peptide synthase Pes1"/>
    <property type="match status" value="1"/>
</dbReference>
<dbReference type="InterPro" id="IPR000873">
    <property type="entry name" value="AMP-dep_synth/lig_dom"/>
</dbReference>
<dbReference type="CDD" id="cd19534">
    <property type="entry name" value="E_NRPS"/>
    <property type="match status" value="2"/>
</dbReference>
<feature type="domain" description="Carrier" evidence="7">
    <location>
        <begin position="3143"/>
        <end position="3216"/>
    </location>
</feature>
<sequence length="6060" mass="669100">MAQSSHCYLPRFATAVDGPKRPVSMKTRPTPSQHAQLLTAWHEGRLETVLRATWALVLHYYLRTEDICFGYQHIDGDSISSRQPVQRSSLANLSTVRLAIDENDSIKAIVDKVWSHDASDSQRSGDGGEEGTSPFNTVLMLRTYRKANDSFSMPNQPILASALPDECQVRLHVKVLRRDINIFLEWRNGDMSGEQMKSVAHILEQMLAKVLSTENTAISQLNLFSENDWQRIHSWNSHTPTLYDRCIHDAIRDQALSGPDREAVCAWDGSLTFGELDDLASKVACHLRMQGVGPEIRVALCFDKSKWNIVAMLGVMKAGGAFVPLDPSHPTSRLQRLIESVKASVVLCSQHRADPLRPIANTVIPLCAETLERLSAPADGADLASGVTSQNAAYVLFTSGSTGEPKGTLLEHRAFLSSAMVHGPGLQIYRDTRALQFAAHTFDASLAESLTPLIHGACVCIPSEEARLNDIVRAMNDMRVNQACFTPSFIGFIEIESVPALKSLVLAGEAMSPSQLATWSKIKLVNGYGPTEASVASVLNSNVTPGTDCKNIGLPIGVRAWLVNPENHDELVPVGCPGELLLEGPSLARCYVNNPEKTNESFIYDPAWSKTDAEAPTNRRFYKTGDLVRYNSDTGSLNYVGRKDTQVKVHGQRIELGEIENQLSQDSHVTHCSVFFPKSGFSQGRLAAVISSAVLAEQSGTDVEPLRLISPSEKSNLVPGIRERLSARLPTYMVPSVWLCVESLPLLPSGKLDRKGIAGWVGSIDTDPDIARSPSAPMTEGMVSQPANETEEALAAVYSRVLNIPLSHVNFDESFLGLGGDSIAAMTCIGLCKKRGIGLSVQDVLRSKSIRDLASRARSIDHLTTYQEAVDEPFDLSPIQELHFGVRKEGQGHFNQGIITRLSRPLDERTLRKAIETLVSRHSMLRARFDNSGNSTAMRQRITNDVKGSYRWRSHTVSTMDQVKSHVADSQSCINCFSGPLLAVDYCRLKDKTQSHVLSMTAHHLVVDIVSWRIILEDLEDIVSNPDKTATEDGSLPFQTWCRLQKEHCRSLVEEGNAVTEQLPAIDFAYWGLQKNQTTYGDVDCASFEIDAAHSNSIMMECHKPLNTEPIDIFLAAMLHSFGRSFKDRSLPVIYNEGHGREVWDPSIDISHTVGWFTILHPIFIAVFNAENPVETLIQVKDLRRRVSDNGRADFATRVLPIDGKSDVQHPHPFEMSFNYVGQHRDLQRQDGLFQLVDQMAGEAGQGGGAADFGRETPRFGLFEISAMVVAGKIRFTFSFNKFMKHQSQIHAWVADCQTQLIALSDQLSSMAPRPTLSSFPMLSLCYESLEKMLSQKLPAIGISSPDNVEDIYPCSRMQQAILLGRSRDSSYYAVHDTFEIQATGSTKPNLDRLVEAWKQVVSHHAMLRTVFVENLTPRDPFCQVVLKEHDATPVFLQSSGDSDVLATFDSQEPKDYNDSTPAYRFSICQTSTCRLFCRIELSHAAMDGNSLSIILRDLQLAYVGRLEETRRPLFKEYIGYLQGAPQEASIKYWRGYLSDAKPCNFPVLTDGVKSEKELRSIPVNFAALSQLQSVYEKKGITLSNVFNAAWGLTLRLFCGSDDVSFSYMASLRDVAADGVQSVVGPVINLMICRMKVSGNSLLSDVLEQIQTDYTESLAYRHTSLIDIQHALKLSDANLFNSGVSYRRLPGAKDAVSSDIECVEVGAIHDPAEFPIFINIEAMDTKARIDLNYWTSNLSDAQAMNVANTYVRCLEIMLTNADSKINQLDSLSQMNKASIETWNEKLPQAIEVCAHHVVQDMAKKMPDALAVAGWDGNLTYSKLDQYSSRLASYLVTFGVGPGSLIPTCFDKSAWNTVSILAIMKAGGGCIPVDGANTMNLIQTWLVDNTVQVALASPEKAQVLEETIPYVIPVTESMLEYLNDEPLLSIASPADPAHICFTAGTSGPARGVVLEHATLVTRANAFASSMQMTDASRTLQFAAHTSDLYLLEAFGTFLCGGCLCIPQSVHPAELASSLNVLHANVACLTPTAASFTSPKQVPGLKTVAFSGEAASESLLEAWSSEDLQLHILYGVTECSSMVCHSKASPSIQCNNIGTVASCVSWVVDPMNHSSLVPVGAVGELVVEGPVLARGYLSSHDSSEAFFENPAWAPDSQSPSSLKSSKDRKFFKTGDLVRYNSNGSLAYLGQKTTGGFMPCSERLDIDHCIGAFFGSKRNCAVANMTFPGEEAEEHIVAFIGSSDGLSATYAKEVVEHTAPSLKTTIATLHTHLSTKLPASKVPSTYIPISSLPLTPAGKLNLQALMTQVSGLPRGVLKSFDIKHWTGVKSAHRGSRQSLSESNLAFWKEYLADIEPCNFPAISQETREKPRSTRTLNKQTHQLHAFTKMSGVSVDILLQIAWGLVLRCYTGCDDVCFGFLAAQPEETASISIVRLLLGNDRKLSETLDQAKKDLLKSREHFADLSVVKHQLGLDDASVFNTLLTYRAVSHLPQGRTRDTATAKDYKVAVAAEVSSSVAEIHFAYSTDTLSSAQITHIIDAFDHVLNDMVSADPSHRSIGQIDLFPQRSCRQLREWNATMPPRVEKCADELIQQQALLHPRADAVCSWDKNFTYGQLEIVSSRLARYLTSLGVKPEVFVVLCFEKSAWAVVAQLAVLKAGGAFVSIDPSHPDSRLQMLIDEIGADLVLCSSSLHQKMSKLCKKAFAVCQTAISQLPDSPLALPGVRPTPFTAAYAIFTSGTTGKPKATVVEHMALSTTAIAMTEALHMNSGTRALQFSNYTFDVSVLEIMMTLMTGGCVCVPSEEERMNNLGGAIRRMEANYMASPPAIVNTLEPKTVPTLKTIITGGEKMPANHIDRWADRFVINAYGPSEATVVATVGVKVDWDGKRVNDDPTSIGTAANCRVWIVDPNNHNRLLPIGAVGEMLLEGSNIAREYLGNPEKTKASFVEDPTWSHHTGLTGLFKRSDRMYRTGDLVRYNGDGSLAFISRKDTQIKFNGQRIELEEIEHQCTRCLPEGSQVAVDVVVPQERTVAKGLAAFFTVHDEDSFQGGSTDQFAPTIPGADPLLLPISVSNMDAVQKLKSSLPDLLPQSMMPRLFFPLRNLPFTSSAKIDRRRLRAMVQTLSKEALKSYITFNTATKSDDVSADGIEAKLRTLWEKTLDLEADSVTNEDSFFALGGDSFSAMNLVGAAQAQGISLNVASIFKAPVLIDMAKSCSSSQEVAVAKPVTVTPFSLLPTSVDLESILDEVIDNCAVSKDAIVDIYPCSAVQEGLLTMSIKHAGAYVAQPAFRLADGADLDRFKSAWEKTVADLDILRTRIVHTECMNFAQAVLKHDPISWIHAESFDQLPSDALDLPQHNGAPLTGYAIVNPRGSTTSYFVWFVHHALYDGWSIPLVYRTFEENYKNANSKQPATSYSLFIEYLSKKDMTESDTFWKSYLADLSSTPFPHNKNSVPDAIRAGNTQYHNMEISRPANSIDFTLPVLLRAAWAIVIATHSGSGDVCFGETLSGRNIDLPGVGDIAGPVLSTVPTRVLVDTEMAISQLLDKIHQSTTDMIPHLHAGLQRIRQINDDTSTACNFKNLLVIQPTEGDLNNDIWIDEKGETSEDFFTHPLVLECGISKTSISFTAHHDELVVSGWKTKRLIEQLSHVLKQLLSVSKASTDKVSDLELISSEDKTVIGEWNKRTPPAVERCVHDIIQDKAIETPNAPAVCAWDGQLTYREFWDLASSFGNYLVTRGVGPEVFVPVCLDKSAWAMVTIISVLIAGGAYIPLDPHHPTSRHEEILKDVNANMILCSPNYTNRYSRVVKTVIPISKDTLKAYGSLNSASRVRQQVKPSNMAYTLFTSGSTGRAKGIVVEHRNCISSIMAFAPITQMDSSSRVFQFASLTFDAAIMETLAILMLGGCICVPSEDDRLNDVAGAIRRLNVTWTFLTPAIASLIDPPSVPSLNILVCGGEKISQEVINKWAGSVKLFNGYGPTETCVFATIDTEVSSHRDPGRIGYGIPSTLTWIVDAENHDRLAPLGVVGELALEGPALAREYLKNPEKNAECFIENPVWIKDFKSGVTSPRRIYKTGDLCYYNPDGSVEYISRKDHQVKLHGQRMELGEIEHRLQIDELVRHAVVILPREGPLKQRLVSVLSLNKIAADKELISDKPCELVDEADLEAQGLAGLVEVQKHLEAKLPIYMVPQTWALIKKLPMLVSGKLDRKKITAWLENIDDSSYERIMQDYDRMKRGPSEKSQEQEKDGSLKVIREIFSQVLNISLQKVNPDRSFVSLGGDSITGMAVISRARKQGLVVTLNDILQSRSVKELAQTATSKSPVTVQPQEKSGEGFALSPIQKLYMDCSASYKGAARFNQSITVRISRRVEAEVLRRAMKAVTGQHSMFRTRFSNVNGAWQQKTVSEVDESYRFRVHSVSDTRAMVPKIADSQSCLDPLNGPIFAADLFNLRTGGQVLFLVAHHLCVDMVSWRIILQDLEELVVSGSLSDDRALSFQSWCTMQSERSKSHDSNLALPFTPEKPNLLYWGMQGSPNLYGDIKMESFSLSEDATKFILDDCHEVYGTDTVDVLLASIIYSFRGTFTDRKVPTVYNEGHGREPWDAGIDLSRTVGWFTTMSPLLVEGDAGAISDTIKRVKDTRRKMVDNGRPYFAKSLLQSNADDFPVPLEILFNYLGRLQQLERADSLFRHQGNVFDSSDFTVAGDMGPETARFALFEVSAIVVKERLNVAFTYNRKMQREGQIRRWILQYKQTLEKEMSALKNITPEPTLSDYPLLPLNYHGLQTLTNNTFRKLSIRNKSEVEDIYPCSPMQEGLLLSQLRDPKAYMFHTVFEIKDTRTGKVDPERLAQSWQSIVERHPVLRTVFIDSNYSGGSFDQLVFKKLSNNVLRVECPDSQVQQRLEAISLRDINAMRPAKLSHQLTVCKTTSGCVLVKLEINHAIIDGAGVDVLLRDLTLAYDRRLPDGPGPYFSEYIKFIRTQSQGKALEHWKEYLGGVRPCHIAPTAAFQPQRELKGILMNFQRYTELLSFCEKYSVTLANLTLAAWAIVLRQFTGSDDVCFGYLSVGRDAPVNGIQDMVGIFINMLCCRVQFGSQQSLADVSKKVNGDYIRSIPHQSCSLASIQHELGWQGQSLFNTTLSIQNHTAVVGSKEKGLTFDLQHAHDPSEYAVTVNVDISRGKEGIMLRYWNDIVSDDQAQSLVDTIAKVFTGFIESPSAIVSASKFEAKVSDEQNSDWDNSQATFNEKAKPDANGANGVNGTSIQKIIDDRVHEIIGQLLREGKLMVPGMQGDMSSYGHTDDGVDSPYQLEGNQGADDSGVCSATSRSSEEGMSADVERKLWSLWSTALGLSPNVVRHQDSFFKLGGDSITAMKMVSAAREEGLVLTVADVFNNPVFEDMLATVRAANVTQQMLNADLQTSHKEVVTFPDSKPTTLAPTPSSESISVLRPTKAVDDASVQSGICPKIGVFKGGIADVLPVTDFQAMSLTATLFKSRWMLNYFFLEGNGPLDLRRLRESCLKVVDAFDILRTVFVCFHDQFFQVVLRKVRPSIFVYETDRALDEFTMTLQQRDREYGPREGEQYVQFYVVKKKGSDQHRIMIRLSHTQYDGVCLSKIMSAIKLGYEGSPLPPVTPYASYLRQLPGTITPDHYNHWSNLLKGSQMTQVVRRKGTSMFQNIGAFTEIRKTIEIPPTALGNVTVATVMQAAWALTLAKLAAQSDVVFGLTISGRNATVPGIETTVGPCVNVVPVRVKFDEQWTGLDLFRYLQDQQVSNMPFESLGFREIIKQCTDWPAWTYFTTSVFHQNVDYEGSLELDNTKYRMGGAGVNDNFADLTMVSRPDGERNLSVTLGYSEKGPILPDFANKALDMVCEMAQSLVANPSTALPSPSMLCSLPSQAIDDLPRTSDEHFLSSHLKSRSIAELLVHSDILSRSWHQVLPNRASPILGNTEAGTKPTHQTAFQLDSSFFDLGGDIFNMAQLTWLLEQEGLKVRLEDLLEHPSFLGQMAVLALHNTKHQEEHPPEYASGAISPDPAVQPPVEKKKKWEKAMTLARKLTRRNNNTSNMVSSRA</sequence>
<dbReference type="FunFam" id="1.10.1200.10:FF:000005">
    <property type="entry name" value="Nonribosomal peptide synthetase 1"/>
    <property type="match status" value="1"/>
</dbReference>
<dbReference type="FunFam" id="3.30.559.10:FF:000017">
    <property type="entry name" value="Nonribosomal peptide synthase Pes1"/>
    <property type="match status" value="2"/>
</dbReference>
<dbReference type="InterPro" id="IPR020845">
    <property type="entry name" value="AMP-binding_CS"/>
</dbReference>
<comment type="caution">
    <text evidence="8">The sequence shown here is derived from an EMBL/GenBank/DDBJ whole genome shotgun (WGS) entry which is preliminary data.</text>
</comment>
<dbReference type="InterPro" id="IPR020806">
    <property type="entry name" value="PKS_PP-bd"/>
</dbReference>
<reference evidence="8" key="2">
    <citation type="journal article" date="2023" name="IMA Fungus">
        <title>Comparative genomic study of the Penicillium genus elucidates a diverse pangenome and 15 lateral gene transfer events.</title>
        <authorList>
            <person name="Petersen C."/>
            <person name="Sorensen T."/>
            <person name="Nielsen M.R."/>
            <person name="Sondergaard T.E."/>
            <person name="Sorensen J.L."/>
            <person name="Fitzpatrick D.A."/>
            <person name="Frisvad J.C."/>
            <person name="Nielsen K.L."/>
        </authorList>
    </citation>
    <scope>NUCLEOTIDE SEQUENCE</scope>
    <source>
        <strain evidence="8">IBT 21917</strain>
    </source>
</reference>
<dbReference type="InterPro" id="IPR009081">
    <property type="entry name" value="PP-bd_ACP"/>
</dbReference>
<dbReference type="InterPro" id="IPR010071">
    <property type="entry name" value="AA_adenyl_dom"/>
</dbReference>
<keyword evidence="1" id="KW-0596">Phosphopantetheine</keyword>
<dbReference type="FunFam" id="3.30.559.30:FF:000002">
    <property type="entry name" value="Nonribosomal peptide synthase Pes1"/>
    <property type="match status" value="2"/>
</dbReference>
<evidence type="ECO:0000313" key="8">
    <source>
        <dbReference type="EMBL" id="KAJ5151990.1"/>
    </source>
</evidence>
<evidence type="ECO:0000256" key="3">
    <source>
        <dbReference type="ARBA" id="ARBA00022598"/>
    </source>
</evidence>
<dbReference type="SUPFAM" id="SSF56801">
    <property type="entry name" value="Acetyl-CoA synthetase-like"/>
    <property type="match status" value="4"/>
</dbReference>
<dbReference type="OrthoDB" id="416786at2759"/>
<dbReference type="FunFam" id="3.30.559.10:FF:000016">
    <property type="entry name" value="Nonribosomal peptide synthase Pes1"/>
    <property type="match status" value="2"/>
</dbReference>
<dbReference type="FunFam" id="1.10.1200.10:FF:000024">
    <property type="entry name" value="Nonribosomal peptide synthase Pes1"/>
    <property type="match status" value="1"/>
</dbReference>
<feature type="region of interest" description="Disordered" evidence="6">
    <location>
        <begin position="6005"/>
        <end position="6033"/>
    </location>
</feature>
<feature type="domain" description="Carrier" evidence="7">
    <location>
        <begin position="785"/>
        <end position="861"/>
    </location>
</feature>
<dbReference type="Gene3D" id="3.30.559.30">
    <property type="entry name" value="Nonribosomal peptide synthetase, condensation domain"/>
    <property type="match status" value="8"/>
</dbReference>
<keyword evidence="9" id="KW-1185">Reference proteome</keyword>
<dbReference type="EMBL" id="JAPQKO010000008">
    <property type="protein sequence ID" value="KAJ5151990.1"/>
    <property type="molecule type" value="Genomic_DNA"/>
</dbReference>
<dbReference type="Gene3D" id="1.10.1200.10">
    <property type="entry name" value="ACP-like"/>
    <property type="match status" value="5"/>
</dbReference>
<name>A0A9W9HNQ8_9EURO</name>
<feature type="domain" description="Carrier" evidence="7">
    <location>
        <begin position="4240"/>
        <end position="4316"/>
    </location>
</feature>
<reference evidence="8" key="1">
    <citation type="submission" date="2022-11" db="EMBL/GenBank/DDBJ databases">
        <authorList>
            <person name="Petersen C."/>
        </authorList>
    </citation>
    <scope>NUCLEOTIDE SEQUENCE</scope>
    <source>
        <strain evidence="8">IBT 21917</strain>
    </source>
</reference>
<evidence type="ECO:0000256" key="5">
    <source>
        <dbReference type="ARBA" id="ARBA00029454"/>
    </source>
</evidence>
<dbReference type="FunFam" id="3.40.50.980:FF:000001">
    <property type="entry name" value="Non-ribosomal peptide synthetase"/>
    <property type="match status" value="1"/>
</dbReference>
<dbReference type="NCBIfam" id="TIGR01733">
    <property type="entry name" value="AA-adenyl-dom"/>
    <property type="match status" value="3"/>
</dbReference>
<keyword evidence="3" id="KW-0436">Ligase</keyword>
<dbReference type="PANTHER" id="PTHR45398:SF1">
    <property type="entry name" value="ENZYME, PUTATIVE (JCVI)-RELATED"/>
    <property type="match status" value="1"/>
</dbReference>
<dbReference type="Proteomes" id="UP001146351">
    <property type="component" value="Unassembled WGS sequence"/>
</dbReference>
<dbReference type="Pfam" id="PF00550">
    <property type="entry name" value="PP-binding"/>
    <property type="match status" value="4"/>
</dbReference>
<dbReference type="FunFam" id="3.30.559.10:FF:000031">
    <property type="entry name" value="Nonribosomal peptide synthase Pes1"/>
    <property type="match status" value="1"/>
</dbReference>
<dbReference type="GO" id="GO:0031177">
    <property type="term" value="F:phosphopantetheine binding"/>
    <property type="evidence" value="ECO:0007669"/>
    <property type="project" value="InterPro"/>
</dbReference>
<dbReference type="GO" id="GO:0016874">
    <property type="term" value="F:ligase activity"/>
    <property type="evidence" value="ECO:0007669"/>
    <property type="project" value="UniProtKB-KW"/>
</dbReference>
<dbReference type="PROSITE" id="PS00012">
    <property type="entry name" value="PHOSPHOPANTETHEINE"/>
    <property type="match status" value="2"/>
</dbReference>
<evidence type="ECO:0000256" key="4">
    <source>
        <dbReference type="ARBA" id="ARBA00022737"/>
    </source>
</evidence>
<evidence type="ECO:0000259" key="7">
    <source>
        <dbReference type="PROSITE" id="PS50075"/>
    </source>
</evidence>
<dbReference type="FunFam" id="3.30.559.30:FF:000003">
    <property type="entry name" value="Nonribosomal peptide synthase SidD"/>
    <property type="match status" value="1"/>
</dbReference>
<dbReference type="FunFam" id="3.30.559.30:FF:000010">
    <property type="entry name" value="Nonribosomal peptide synthase Pes1"/>
    <property type="match status" value="1"/>
</dbReference>
<dbReference type="Pfam" id="PF00501">
    <property type="entry name" value="AMP-binding"/>
    <property type="match status" value="4"/>
</dbReference>
<dbReference type="PROSITE" id="PS00455">
    <property type="entry name" value="AMP_BINDING"/>
    <property type="match status" value="2"/>
</dbReference>
<dbReference type="InterPro" id="IPR042099">
    <property type="entry name" value="ANL_N_sf"/>
</dbReference>
<evidence type="ECO:0000256" key="2">
    <source>
        <dbReference type="ARBA" id="ARBA00022553"/>
    </source>
</evidence>
<dbReference type="NCBIfam" id="NF003417">
    <property type="entry name" value="PRK04813.1"/>
    <property type="match status" value="4"/>
</dbReference>
<dbReference type="SUPFAM" id="SSF47336">
    <property type="entry name" value="ACP-like"/>
    <property type="match status" value="5"/>
</dbReference>
<dbReference type="Gene3D" id="3.30.300.30">
    <property type="match status" value="4"/>
</dbReference>
<evidence type="ECO:0000256" key="1">
    <source>
        <dbReference type="ARBA" id="ARBA00022450"/>
    </source>
</evidence>
<comment type="similarity">
    <text evidence="5">Belongs to the NRP synthetase family.</text>
</comment>
<dbReference type="Pfam" id="PF00668">
    <property type="entry name" value="Condensation"/>
    <property type="match status" value="7"/>
</dbReference>
<dbReference type="InterPro" id="IPR006162">
    <property type="entry name" value="Ppantetheine_attach_site"/>
</dbReference>
<dbReference type="FunFam" id="3.30.559.30:FF:000005">
    <property type="entry name" value="Nonribosomal peptide synthase Pes1"/>
    <property type="match status" value="2"/>
</dbReference>
<organism evidence="8 9">
    <name type="scientific">Penicillium capsulatum</name>
    <dbReference type="NCBI Taxonomy" id="69766"/>
    <lineage>
        <taxon>Eukaryota</taxon>
        <taxon>Fungi</taxon>
        <taxon>Dikarya</taxon>
        <taxon>Ascomycota</taxon>
        <taxon>Pezizomycotina</taxon>
        <taxon>Eurotiomycetes</taxon>
        <taxon>Eurotiomycetidae</taxon>
        <taxon>Eurotiales</taxon>
        <taxon>Aspergillaceae</taxon>
        <taxon>Penicillium</taxon>
    </lineage>
</organism>
<evidence type="ECO:0000313" key="9">
    <source>
        <dbReference type="Proteomes" id="UP001146351"/>
    </source>
</evidence>
<dbReference type="Gene3D" id="2.30.38.10">
    <property type="entry name" value="Luciferase, Domain 3"/>
    <property type="match status" value="1"/>
</dbReference>
<protein>
    <recommendedName>
        <fullName evidence="7">Carrier domain-containing protein</fullName>
    </recommendedName>
</protein>
<dbReference type="Gene3D" id="3.40.50.12780">
    <property type="entry name" value="N-terminal domain of ligase-like"/>
    <property type="match status" value="3"/>
</dbReference>
<dbReference type="InterPro" id="IPR036736">
    <property type="entry name" value="ACP-like_sf"/>
</dbReference>
<dbReference type="PANTHER" id="PTHR45398">
    <property type="match status" value="1"/>
</dbReference>
<evidence type="ECO:0000256" key="6">
    <source>
        <dbReference type="SAM" id="MobiDB-lite"/>
    </source>
</evidence>
<dbReference type="CDD" id="cd19545">
    <property type="entry name" value="FUM14_C_NRPS-like"/>
    <property type="match status" value="1"/>
</dbReference>
<gene>
    <name evidence="8" type="ORF">N7492_010285</name>
</gene>
<dbReference type="GO" id="GO:0044550">
    <property type="term" value="P:secondary metabolite biosynthetic process"/>
    <property type="evidence" value="ECO:0007669"/>
    <property type="project" value="UniProtKB-ARBA"/>
</dbReference>
<dbReference type="Gene3D" id="3.30.559.10">
    <property type="entry name" value="Chloramphenicol acetyltransferase-like domain"/>
    <property type="match status" value="6"/>
</dbReference>
<dbReference type="Gene3D" id="3.40.50.980">
    <property type="match status" value="2"/>
</dbReference>
<dbReference type="InterPro" id="IPR001242">
    <property type="entry name" value="Condensation_dom"/>
</dbReference>
<dbReference type="CDD" id="cd05918">
    <property type="entry name" value="A_NRPS_SidN3_like"/>
    <property type="match status" value="4"/>
</dbReference>
<keyword evidence="4" id="KW-0677">Repeat</keyword>